<dbReference type="EMBL" id="VIIS01001078">
    <property type="protein sequence ID" value="KAF0302252.1"/>
    <property type="molecule type" value="Genomic_DNA"/>
</dbReference>
<comment type="caution">
    <text evidence="5">The sequence shown here is derived from an EMBL/GenBank/DDBJ whole genome shotgun (WGS) entry which is preliminary data.</text>
</comment>
<dbReference type="Pfam" id="PF00089">
    <property type="entry name" value="Trypsin"/>
    <property type="match status" value="1"/>
</dbReference>
<feature type="domain" description="Peptidase S1" evidence="4">
    <location>
        <begin position="1"/>
        <end position="241"/>
    </location>
</feature>
<evidence type="ECO:0000259" key="4">
    <source>
        <dbReference type="PROSITE" id="PS50240"/>
    </source>
</evidence>
<dbReference type="Gene3D" id="2.40.10.10">
    <property type="entry name" value="Trypsin-like serine proteases"/>
    <property type="match status" value="1"/>
</dbReference>
<protein>
    <submittedName>
        <fullName evidence="5">Venom protease</fullName>
    </submittedName>
</protein>
<dbReference type="InterPro" id="IPR009003">
    <property type="entry name" value="Peptidase_S1_PA"/>
</dbReference>
<reference evidence="5 6" key="1">
    <citation type="submission" date="2019-07" db="EMBL/GenBank/DDBJ databases">
        <title>Draft genome assembly of a fouling barnacle, Amphibalanus amphitrite (Darwin, 1854): The first reference genome for Thecostraca.</title>
        <authorList>
            <person name="Kim W."/>
        </authorList>
    </citation>
    <scope>NUCLEOTIDE SEQUENCE [LARGE SCALE GENOMIC DNA]</scope>
    <source>
        <strain evidence="5">SNU_AA5</strain>
        <tissue evidence="5">Soma without cirri and trophi</tissue>
    </source>
</reference>
<evidence type="ECO:0000256" key="3">
    <source>
        <dbReference type="RuleBase" id="RU363034"/>
    </source>
</evidence>
<dbReference type="CDD" id="cd00190">
    <property type="entry name" value="Tryp_SPc"/>
    <property type="match status" value="1"/>
</dbReference>
<evidence type="ECO:0000256" key="1">
    <source>
        <dbReference type="ARBA" id="ARBA00023157"/>
    </source>
</evidence>
<keyword evidence="3" id="KW-0378">Hydrolase</keyword>
<dbReference type="PANTHER" id="PTHR24256">
    <property type="entry name" value="TRYPTASE-RELATED"/>
    <property type="match status" value="1"/>
</dbReference>
<dbReference type="FunFam" id="2.40.10.10:FF:000068">
    <property type="entry name" value="transmembrane protease serine 2"/>
    <property type="match status" value="1"/>
</dbReference>
<sequence length="241" mass="25897">MVLFGRWTDAGLGDWFCGGTLITDRHVLTAAHCLRPEEAGTVGARIADHDLTLPDEVEHQQRNVSRIVRHPQYVGAQNDLAVVRLAAPVELTDSVQPICLPPAGADHLGQDAAVAGWGLLEFNGDSPDVLQEAPLRVTDPAVCEAAYRRVPQFERRFPGGFQGTKVCAESRDGEPRDACRGDSGGPLMVLSAPRGDTRPPFRGTYQLVGVVSTGVGCGNPQFPGLYTKVSAYIDWIVGQLT</sequence>
<dbReference type="InterPro" id="IPR051487">
    <property type="entry name" value="Ser/Thr_Proteases_Immune/Dev"/>
</dbReference>
<comment type="similarity">
    <text evidence="2">Belongs to the peptidase S1 family. CLIP subfamily.</text>
</comment>
<dbReference type="PROSITE" id="PS00135">
    <property type="entry name" value="TRYPSIN_SER"/>
    <property type="match status" value="1"/>
</dbReference>
<dbReference type="InterPro" id="IPR018114">
    <property type="entry name" value="TRYPSIN_HIS"/>
</dbReference>
<gene>
    <name evidence="5" type="primary">SP4_11</name>
    <name evidence="5" type="ORF">FJT64_025667</name>
</gene>
<keyword evidence="3 5" id="KW-0645">Protease</keyword>
<dbReference type="GO" id="GO:0006508">
    <property type="term" value="P:proteolysis"/>
    <property type="evidence" value="ECO:0007669"/>
    <property type="project" value="UniProtKB-KW"/>
</dbReference>
<dbReference type="PROSITE" id="PS50240">
    <property type="entry name" value="TRYPSIN_DOM"/>
    <property type="match status" value="1"/>
</dbReference>
<dbReference type="InterPro" id="IPR043504">
    <property type="entry name" value="Peptidase_S1_PA_chymotrypsin"/>
</dbReference>
<evidence type="ECO:0000313" key="5">
    <source>
        <dbReference type="EMBL" id="KAF0302252.1"/>
    </source>
</evidence>
<dbReference type="SMART" id="SM00020">
    <property type="entry name" value="Tryp_SPc"/>
    <property type="match status" value="1"/>
</dbReference>
<proteinExistence type="inferred from homology"/>
<dbReference type="InterPro" id="IPR001314">
    <property type="entry name" value="Peptidase_S1A"/>
</dbReference>
<dbReference type="PRINTS" id="PR00722">
    <property type="entry name" value="CHYMOTRYPSIN"/>
</dbReference>
<dbReference type="InterPro" id="IPR001254">
    <property type="entry name" value="Trypsin_dom"/>
</dbReference>
<evidence type="ECO:0000313" key="6">
    <source>
        <dbReference type="Proteomes" id="UP000440578"/>
    </source>
</evidence>
<name>A0A6A4WHG6_AMPAM</name>
<dbReference type="InterPro" id="IPR033116">
    <property type="entry name" value="TRYPSIN_SER"/>
</dbReference>
<keyword evidence="3" id="KW-0720">Serine protease</keyword>
<dbReference type="SUPFAM" id="SSF50494">
    <property type="entry name" value="Trypsin-like serine proteases"/>
    <property type="match status" value="1"/>
</dbReference>
<accession>A0A6A4WHG6</accession>
<keyword evidence="6" id="KW-1185">Reference proteome</keyword>
<evidence type="ECO:0000256" key="2">
    <source>
        <dbReference type="ARBA" id="ARBA00024195"/>
    </source>
</evidence>
<dbReference type="AlphaFoldDB" id="A0A6A4WHG6"/>
<dbReference type="OrthoDB" id="545839at2759"/>
<dbReference type="Proteomes" id="UP000440578">
    <property type="component" value="Unassembled WGS sequence"/>
</dbReference>
<keyword evidence="1" id="KW-1015">Disulfide bond</keyword>
<organism evidence="5 6">
    <name type="scientific">Amphibalanus amphitrite</name>
    <name type="common">Striped barnacle</name>
    <name type="synonym">Balanus amphitrite</name>
    <dbReference type="NCBI Taxonomy" id="1232801"/>
    <lineage>
        <taxon>Eukaryota</taxon>
        <taxon>Metazoa</taxon>
        <taxon>Ecdysozoa</taxon>
        <taxon>Arthropoda</taxon>
        <taxon>Crustacea</taxon>
        <taxon>Multicrustacea</taxon>
        <taxon>Cirripedia</taxon>
        <taxon>Thoracica</taxon>
        <taxon>Thoracicalcarea</taxon>
        <taxon>Balanomorpha</taxon>
        <taxon>Balanoidea</taxon>
        <taxon>Balanidae</taxon>
        <taxon>Amphibalaninae</taxon>
        <taxon>Amphibalanus</taxon>
    </lineage>
</organism>
<dbReference type="PROSITE" id="PS00134">
    <property type="entry name" value="TRYPSIN_HIS"/>
    <property type="match status" value="1"/>
</dbReference>
<dbReference type="GO" id="GO:0004252">
    <property type="term" value="F:serine-type endopeptidase activity"/>
    <property type="evidence" value="ECO:0007669"/>
    <property type="project" value="InterPro"/>
</dbReference>